<dbReference type="HOGENOM" id="CLU_022752_0_0_5"/>
<dbReference type="SUPFAM" id="SSF52317">
    <property type="entry name" value="Class I glutamine amidotransferase-like"/>
    <property type="match status" value="1"/>
</dbReference>
<evidence type="ECO:0000256" key="9">
    <source>
        <dbReference type="HAMAP-Rule" id="MF_00027"/>
    </source>
</evidence>
<dbReference type="RefSeq" id="WP_013654634.1">
    <property type="nucleotide sequence ID" value="NC_015259.1"/>
</dbReference>
<dbReference type="SUPFAM" id="SSF52540">
    <property type="entry name" value="P-loop containing nucleoside triphosphate hydrolases"/>
    <property type="match status" value="1"/>
</dbReference>
<feature type="active site" description="Nucleophile" evidence="9">
    <location>
        <position position="328"/>
    </location>
</feature>
<evidence type="ECO:0000313" key="12">
    <source>
        <dbReference type="EMBL" id="ADZ72327.1"/>
    </source>
</evidence>
<organism evidence="12 13">
    <name type="scientific">Polymorphum gilvum (strain LMG 25793 / CGMCC 1.9160 / SL003B-26A1)</name>
    <dbReference type="NCBI Taxonomy" id="991905"/>
    <lineage>
        <taxon>Bacteria</taxon>
        <taxon>Pseudomonadati</taxon>
        <taxon>Pseudomonadota</taxon>
        <taxon>Alphaproteobacteria</taxon>
        <taxon>Rhodobacterales</taxon>
        <taxon>Paracoccaceae</taxon>
        <taxon>Polymorphum</taxon>
    </lineage>
</organism>
<evidence type="ECO:0000259" key="11">
    <source>
        <dbReference type="Pfam" id="PF07685"/>
    </source>
</evidence>
<dbReference type="GO" id="GO:0009236">
    <property type="term" value="P:cobalamin biosynthetic process"/>
    <property type="evidence" value="ECO:0007669"/>
    <property type="project" value="UniProtKB-UniRule"/>
</dbReference>
<evidence type="ECO:0000259" key="10">
    <source>
        <dbReference type="Pfam" id="PF01656"/>
    </source>
</evidence>
<dbReference type="InterPro" id="IPR011698">
    <property type="entry name" value="GATase_3"/>
</dbReference>
<dbReference type="InterPro" id="IPR002586">
    <property type="entry name" value="CobQ/CobB/MinD/ParA_Nub-bd_dom"/>
</dbReference>
<proteinExistence type="inferred from homology"/>
<evidence type="ECO:0000256" key="2">
    <source>
        <dbReference type="ARBA" id="ARBA00006205"/>
    </source>
</evidence>
<evidence type="ECO:0000256" key="6">
    <source>
        <dbReference type="ARBA" id="ARBA00022840"/>
    </source>
</evidence>
<keyword evidence="5 9" id="KW-0547">Nucleotide-binding</keyword>
<dbReference type="STRING" id="991905.SL003B_3905"/>
<dbReference type="AlphaFoldDB" id="F2J5F5"/>
<dbReference type="EMBL" id="CP002568">
    <property type="protein sequence ID" value="ADZ72327.1"/>
    <property type="molecule type" value="Genomic_DNA"/>
</dbReference>
<comment type="catalytic activity">
    <reaction evidence="9">
        <text>hydrogenobyrinate + 2 L-glutamine + 2 ATP + 2 H2O = hydrogenobyrinate a,c-diamide + 2 L-glutamate + 2 ADP + 2 phosphate + 2 H(+)</text>
        <dbReference type="Rhea" id="RHEA:12544"/>
        <dbReference type="ChEBI" id="CHEBI:15377"/>
        <dbReference type="ChEBI" id="CHEBI:15378"/>
        <dbReference type="ChEBI" id="CHEBI:29985"/>
        <dbReference type="ChEBI" id="CHEBI:30616"/>
        <dbReference type="ChEBI" id="CHEBI:43474"/>
        <dbReference type="ChEBI" id="CHEBI:58359"/>
        <dbReference type="ChEBI" id="CHEBI:77873"/>
        <dbReference type="ChEBI" id="CHEBI:77874"/>
        <dbReference type="ChEBI" id="CHEBI:456216"/>
        <dbReference type="EC" id="6.3.5.9"/>
    </reaction>
</comment>
<keyword evidence="6 9" id="KW-0067">ATP-binding</keyword>
<comment type="cofactor">
    <cofactor evidence="1 9">
        <name>Mg(2+)</name>
        <dbReference type="ChEBI" id="CHEBI:18420"/>
    </cofactor>
</comment>
<dbReference type="PANTHER" id="PTHR43873:SF1">
    <property type="entry name" value="COBYRINATE A,C-DIAMIDE SYNTHASE"/>
    <property type="match status" value="1"/>
</dbReference>
<dbReference type="eggNOG" id="COG1797">
    <property type="taxonomic scope" value="Bacteria"/>
</dbReference>
<comment type="similarity">
    <text evidence="9">Belongs to the CobB/CbiA family.</text>
</comment>
<comment type="miscellaneous">
    <text evidence="9">The a and c carboxylates of hydrogenobyrinate are activated for nucleophilic attack via formation of a phosphorylated intermediate by ATP. CobB catalyzes first the amidation of the c-carboxylate, and then that of the a-carboxylate.</text>
</comment>
<keyword evidence="8 9" id="KW-0315">Glutamine amidotransferase</keyword>
<dbReference type="NCBIfam" id="NF002204">
    <property type="entry name" value="PRK01077.1"/>
    <property type="match status" value="1"/>
</dbReference>
<dbReference type="NCBIfam" id="TIGR00379">
    <property type="entry name" value="cobB"/>
    <property type="match status" value="1"/>
</dbReference>
<dbReference type="PROSITE" id="PS51274">
    <property type="entry name" value="GATASE_COBBQ"/>
    <property type="match status" value="1"/>
</dbReference>
<dbReference type="PATRIC" id="fig|991905.3.peg.4024"/>
<evidence type="ECO:0000256" key="4">
    <source>
        <dbReference type="ARBA" id="ARBA00022598"/>
    </source>
</evidence>
<accession>F2J5F5</accession>
<evidence type="ECO:0000256" key="7">
    <source>
        <dbReference type="ARBA" id="ARBA00022842"/>
    </source>
</evidence>
<evidence type="ECO:0000256" key="8">
    <source>
        <dbReference type="ARBA" id="ARBA00022962"/>
    </source>
</evidence>
<evidence type="ECO:0000256" key="5">
    <source>
        <dbReference type="ARBA" id="ARBA00022741"/>
    </source>
</evidence>
<dbReference type="InterPro" id="IPR029062">
    <property type="entry name" value="Class_I_gatase-like"/>
</dbReference>
<dbReference type="UniPathway" id="UPA00148">
    <property type="reaction ID" value="UER00220"/>
</dbReference>
<reference evidence="12 13" key="1">
    <citation type="journal article" date="2011" name="J. Bacteriol.">
        <title>Complete genome sequence of Polymorphum gilvum SL003B-26A1T, a crude oil-degrading bacterium from oil-polluted saline soil.</title>
        <authorList>
            <person name="Li S.G."/>
            <person name="Tang Y.Q."/>
            <person name="Nie Y."/>
            <person name="Cai M."/>
            <person name="Wu X.L."/>
        </authorList>
    </citation>
    <scope>NUCLEOTIDE SEQUENCE [LARGE SCALE GENOMIC DNA]</scope>
    <source>
        <strain evidence="13">LMG 25793 / CGMCC 1.9160 / SL003B-26A1</strain>
    </source>
</reference>
<dbReference type="Gene3D" id="3.40.50.880">
    <property type="match status" value="1"/>
</dbReference>
<dbReference type="HAMAP" id="MF_00027">
    <property type="entry name" value="CobB_CbiA"/>
    <property type="match status" value="1"/>
</dbReference>
<dbReference type="InterPro" id="IPR004484">
    <property type="entry name" value="CbiA/CobB_synth"/>
</dbReference>
<dbReference type="Pfam" id="PF01656">
    <property type="entry name" value="CbiA"/>
    <property type="match status" value="1"/>
</dbReference>
<feature type="site" description="Increases nucleophilicity of active site Cys" evidence="9">
    <location>
        <position position="428"/>
    </location>
</feature>
<evidence type="ECO:0000256" key="1">
    <source>
        <dbReference type="ARBA" id="ARBA00001946"/>
    </source>
</evidence>
<dbReference type="PANTHER" id="PTHR43873">
    <property type="entry name" value="COBYRINATE A,C-DIAMIDE SYNTHASE"/>
    <property type="match status" value="1"/>
</dbReference>
<dbReference type="GO" id="GO:0042242">
    <property type="term" value="F:cobyrinic acid a,c-diamide synthase activity"/>
    <property type="evidence" value="ECO:0007669"/>
    <property type="project" value="InterPro"/>
</dbReference>
<sequence>MTRPAPRALMIAAPTSGAGKTTVTLALLRAFRTAGRPIVSAKSGPDYIDPKFHEAASGAACVNLDAWAMGADEIRGRAFAHAAGADLLLVEAAMGLFDGAADGTGSAADLADALACPVVLVVDCARQAQSVAAVVRGFRDHRADVRVAAVILNRVAGARHEAMLHAALAPLALPVLGALPRSEALILPERHLGLVQAGEHDALEIFLDTTAGLCARAIDLDALARLAAPLAPASAPAGLAPLGQRIAVAEDIAFAFAYPHLLDGWRRAGADLTFFSPLADEPPAPDADAVYLPGGYPELHAGRLAAAETFRAGVHRAAARGARVFGECGGYMTLGEGLVDADGARHAMLGLLPLETSFEQRRLHLGYRRLTPLGGLPWADGLAGHEFHYATILREGAADRLFAARDALGEDLGCLGLRAGTVMGSFAHVIVGLAER</sequence>
<keyword evidence="3 9" id="KW-0169">Cobalamin biosynthesis</keyword>
<dbReference type="GO" id="GO:0043802">
    <property type="term" value="F:hydrogenobyrinic acid a,c-diamide synthase (glutamine-hydrolysing) activity"/>
    <property type="evidence" value="ECO:0007669"/>
    <property type="project" value="UniProtKB-UniRule"/>
</dbReference>
<feature type="domain" description="CobB/CobQ-like glutamine amidotransferase" evidence="11">
    <location>
        <begin position="245"/>
        <end position="431"/>
    </location>
</feature>
<comment type="similarity">
    <text evidence="2">Belongs to the CobB/CobQ family. CobQ subfamily.</text>
</comment>
<evidence type="ECO:0000313" key="13">
    <source>
        <dbReference type="Proteomes" id="UP000008130"/>
    </source>
</evidence>
<dbReference type="Pfam" id="PF07685">
    <property type="entry name" value="GATase_3"/>
    <property type="match status" value="1"/>
</dbReference>
<keyword evidence="4 9" id="KW-0436">Ligase</keyword>
<evidence type="ECO:0000256" key="3">
    <source>
        <dbReference type="ARBA" id="ARBA00022573"/>
    </source>
</evidence>
<gene>
    <name evidence="9" type="primary">cobB</name>
    <name evidence="12" type="ordered locus">SL003B_3905</name>
</gene>
<keyword evidence="7 9" id="KW-0460">Magnesium</keyword>
<dbReference type="InterPro" id="IPR027417">
    <property type="entry name" value="P-loop_NTPase"/>
</dbReference>
<dbReference type="Gene3D" id="3.40.50.300">
    <property type="entry name" value="P-loop containing nucleotide triphosphate hydrolases"/>
    <property type="match status" value="1"/>
</dbReference>
<keyword evidence="13" id="KW-1185">Reference proteome</keyword>
<protein>
    <recommendedName>
        <fullName evidence="9">Hydrogenobyrinate a,c-diamide synthase</fullName>
        <ecNumber evidence="9">6.3.5.9</ecNumber>
    </recommendedName>
    <alternativeName>
        <fullName evidence="9">Hydrogenobyrinic acid a,c-diamide synthase</fullName>
    </alternativeName>
</protein>
<name>F2J5F5_POLGS</name>
<dbReference type="Proteomes" id="UP000008130">
    <property type="component" value="Chromosome"/>
</dbReference>
<comment type="domain">
    <text evidence="9">Comprises of two domains. The C-terminal domain contains the binding site for glutamine and catalyzes the hydrolysis of this substrate to glutamate and ammonia. The N-terminal domain is anticipated to bind ATP and hydrogenobyrinate and catalyzes the ultimate synthesis of the diamide product. The ammonia produced via the glutaminase domain is probably translocated to the adjacent domain via a molecular tunnel, where it reacts with an activated intermediate.</text>
</comment>
<feature type="domain" description="CobQ/CobB/MinD/ParA nucleotide binding" evidence="10">
    <location>
        <begin position="9"/>
        <end position="192"/>
    </location>
</feature>
<dbReference type="EC" id="6.3.5.9" evidence="9"/>
<dbReference type="KEGG" id="pgv:SL003B_3905"/>
<comment type="function">
    <text evidence="9">Catalyzes the ATP-dependent amidation of the two carboxylate groups at positions a and c of hydrogenobyrinate, using either L-glutamine or ammonia as the nitrogen source.</text>
</comment>
<dbReference type="GO" id="GO:0005524">
    <property type="term" value="F:ATP binding"/>
    <property type="evidence" value="ECO:0007669"/>
    <property type="project" value="UniProtKB-UniRule"/>
</dbReference>
<comment type="pathway">
    <text evidence="9">Cofactor biosynthesis; adenosylcobalamin biosynthesis; cob(II)yrinate a,c-diamide from precorrin-2 (aerobic route): step 9/10.</text>
</comment>